<proteinExistence type="inferred from homology"/>
<dbReference type="GO" id="GO:0000271">
    <property type="term" value="P:polysaccharide biosynthetic process"/>
    <property type="evidence" value="ECO:0007669"/>
    <property type="project" value="TreeGrafter"/>
</dbReference>
<dbReference type="SUPFAM" id="SSF51182">
    <property type="entry name" value="RmlC-like cupins"/>
    <property type="match status" value="1"/>
</dbReference>
<accession>A0A1F6F2Z5</accession>
<dbReference type="EC" id="5.1.3.13" evidence="3"/>
<dbReference type="EMBL" id="MFMJ01000001">
    <property type="protein sequence ID" value="OGG80216.1"/>
    <property type="molecule type" value="Genomic_DNA"/>
</dbReference>
<dbReference type="PANTHER" id="PTHR21047:SF2">
    <property type="entry name" value="THYMIDINE DIPHOSPHO-4-KETO-RHAMNOSE 3,5-EPIMERASE"/>
    <property type="match status" value="1"/>
</dbReference>
<comment type="pathway">
    <text evidence="3">Carbohydrate biosynthesis; dTDP-L-rhamnose biosynthesis.</text>
</comment>
<dbReference type="Proteomes" id="UP000178919">
    <property type="component" value="Unassembled WGS sequence"/>
</dbReference>
<reference evidence="4 5" key="1">
    <citation type="journal article" date="2016" name="Nat. Commun.">
        <title>Thousands of microbial genomes shed light on interconnected biogeochemical processes in an aquifer system.</title>
        <authorList>
            <person name="Anantharaman K."/>
            <person name="Brown C.T."/>
            <person name="Hug L.A."/>
            <person name="Sharon I."/>
            <person name="Castelle C.J."/>
            <person name="Probst A.J."/>
            <person name="Thomas B.C."/>
            <person name="Singh A."/>
            <person name="Wilkins M.J."/>
            <person name="Karaoz U."/>
            <person name="Brodie E.L."/>
            <person name="Williams K.H."/>
            <person name="Hubbard S.S."/>
            <person name="Banfield J.F."/>
        </authorList>
    </citation>
    <scope>NUCLEOTIDE SEQUENCE [LARGE SCALE GENOMIC DNA]</scope>
</reference>
<evidence type="ECO:0000256" key="2">
    <source>
        <dbReference type="PIRSR" id="PIRSR600888-3"/>
    </source>
</evidence>
<evidence type="ECO:0000256" key="3">
    <source>
        <dbReference type="RuleBase" id="RU364069"/>
    </source>
</evidence>
<feature type="active site" description="Proton donor" evidence="1">
    <location>
        <position position="133"/>
    </location>
</feature>
<gene>
    <name evidence="4" type="ORF">A3J11_00860</name>
</gene>
<comment type="function">
    <text evidence="3">Catalyzes the epimerization of the C3' and C5'positions of dTDP-6-deoxy-D-xylo-4-hexulose, forming dTDP-6-deoxy-L-lyxo-4-hexulose.</text>
</comment>
<dbReference type="NCBIfam" id="TIGR01221">
    <property type="entry name" value="rmlC"/>
    <property type="match status" value="1"/>
</dbReference>
<feature type="active site" description="Proton acceptor" evidence="1">
    <location>
        <position position="63"/>
    </location>
</feature>
<dbReference type="GO" id="GO:0008830">
    <property type="term" value="F:dTDP-4-dehydrorhamnose 3,5-epimerase activity"/>
    <property type="evidence" value="ECO:0007669"/>
    <property type="project" value="UniProtKB-UniRule"/>
</dbReference>
<dbReference type="AlphaFoldDB" id="A0A1F6F2Z5"/>
<dbReference type="CDD" id="cd00438">
    <property type="entry name" value="cupin_RmlC"/>
    <property type="match status" value="1"/>
</dbReference>
<protein>
    <recommendedName>
        <fullName evidence="3">dTDP-4-dehydrorhamnose 3,5-epimerase</fullName>
        <ecNumber evidence="3">5.1.3.13</ecNumber>
    </recommendedName>
    <alternativeName>
        <fullName evidence="3">Thymidine diphospho-4-keto-rhamnose 3,5-epimerase</fullName>
    </alternativeName>
</protein>
<comment type="similarity">
    <text evidence="3">Belongs to the dTDP-4-dehydrorhamnose 3,5-epimerase family.</text>
</comment>
<dbReference type="PANTHER" id="PTHR21047">
    <property type="entry name" value="DTDP-6-DEOXY-D-GLUCOSE-3,5 EPIMERASE"/>
    <property type="match status" value="1"/>
</dbReference>
<dbReference type="InterPro" id="IPR014710">
    <property type="entry name" value="RmlC-like_jellyroll"/>
</dbReference>
<dbReference type="InterPro" id="IPR000888">
    <property type="entry name" value="RmlC-like"/>
</dbReference>
<dbReference type="GO" id="GO:0005829">
    <property type="term" value="C:cytosol"/>
    <property type="evidence" value="ECO:0007669"/>
    <property type="project" value="TreeGrafter"/>
</dbReference>
<evidence type="ECO:0000313" key="4">
    <source>
        <dbReference type="EMBL" id="OGG80216.1"/>
    </source>
</evidence>
<dbReference type="UniPathway" id="UPA00124"/>
<comment type="subunit">
    <text evidence="3">Homodimer.</text>
</comment>
<feature type="site" description="Participates in a stacking interaction with the thymidine ring of dTDP-4-oxo-6-deoxyglucose" evidence="2">
    <location>
        <position position="139"/>
    </location>
</feature>
<comment type="caution">
    <text evidence="4">The sequence shown here is derived from an EMBL/GenBank/DDBJ whole genome shotgun (WGS) entry which is preliminary data.</text>
</comment>
<comment type="catalytic activity">
    <reaction evidence="3">
        <text>dTDP-4-dehydro-6-deoxy-alpha-D-glucose = dTDP-4-dehydro-beta-L-rhamnose</text>
        <dbReference type="Rhea" id="RHEA:16969"/>
        <dbReference type="ChEBI" id="CHEBI:57649"/>
        <dbReference type="ChEBI" id="CHEBI:62830"/>
        <dbReference type="EC" id="5.1.3.13"/>
    </reaction>
</comment>
<evidence type="ECO:0000256" key="1">
    <source>
        <dbReference type="PIRSR" id="PIRSR600888-1"/>
    </source>
</evidence>
<sequence length="175" mass="19605">MKFEIKELALPGVLLIQPKLWKDDRGFFVETFHKEALIAAGITDEFVQDNLSFSRKGVLRGLHYQKAPHAQAKLVRCVFGKVFDVAADYNPASATFGNYVSAILSGDTQAILYIPKQYAHGACVLSDEAILEYKMSDYYAPECAGGVRYDDPAFNIAWPVENPILSEQDKKWQPL</sequence>
<dbReference type="InterPro" id="IPR011051">
    <property type="entry name" value="RmlC_Cupin_sf"/>
</dbReference>
<dbReference type="GO" id="GO:0019305">
    <property type="term" value="P:dTDP-rhamnose biosynthetic process"/>
    <property type="evidence" value="ECO:0007669"/>
    <property type="project" value="UniProtKB-UniRule"/>
</dbReference>
<organism evidence="4 5">
    <name type="scientific">Candidatus Kaiserbacteria bacterium RIFCSPLOWO2_02_FULL_55_12</name>
    <dbReference type="NCBI Taxonomy" id="1798522"/>
    <lineage>
        <taxon>Bacteria</taxon>
        <taxon>Candidatus Kaiseribacteriota</taxon>
    </lineage>
</organism>
<keyword evidence="3" id="KW-0413">Isomerase</keyword>
<dbReference type="Pfam" id="PF00908">
    <property type="entry name" value="dTDP_sugar_isom"/>
    <property type="match status" value="1"/>
</dbReference>
<evidence type="ECO:0000313" key="5">
    <source>
        <dbReference type="Proteomes" id="UP000178919"/>
    </source>
</evidence>
<dbReference type="Gene3D" id="2.60.120.10">
    <property type="entry name" value="Jelly Rolls"/>
    <property type="match status" value="1"/>
</dbReference>
<name>A0A1F6F2Z5_9BACT</name>